<reference evidence="1 2" key="1">
    <citation type="journal article" date="2019" name="Nat. Commun.">
        <title>A new type of DNA phosphorothioation-based antiviral system in archaea.</title>
        <authorList>
            <person name="Xiong L."/>
            <person name="Liu S."/>
            <person name="Chen S."/>
            <person name="Xiao Y."/>
            <person name="Zhu B."/>
            <person name="Gao Y."/>
            <person name="Zhang Y."/>
            <person name="Chen B."/>
            <person name="Luo J."/>
            <person name="Deng Z."/>
            <person name="Chen X."/>
            <person name="Wang L."/>
            <person name="Chen S."/>
        </authorList>
    </citation>
    <scope>NUCLEOTIDE SEQUENCE [LARGE SCALE GENOMIC DNA]</scope>
    <source>
        <strain evidence="1 2">CBA1105</strain>
    </source>
</reference>
<gene>
    <name evidence="1" type="ORF">DV733_09155</name>
</gene>
<dbReference type="RefSeq" id="WP_049994991.1">
    <property type="nucleotide sequence ID" value="NZ_CP031310.1"/>
</dbReference>
<keyword evidence="2" id="KW-1185">Reference proteome</keyword>
<dbReference type="GeneID" id="39848028"/>
<dbReference type="GO" id="GO:0003677">
    <property type="term" value="F:DNA binding"/>
    <property type="evidence" value="ECO:0007669"/>
    <property type="project" value="UniProtKB-KW"/>
</dbReference>
<dbReference type="SUPFAM" id="SSF50249">
    <property type="entry name" value="Nucleic acid-binding proteins"/>
    <property type="match status" value="1"/>
</dbReference>
<sequence length="279" mass="31654">MSSTTRIGYEVSHDEQQSVEEFEAVEEPELRPSVAQEIDAKVDGIAPGTVSRGMSLEDEERMVAREWEVRRTRVRWDRRQDSDREVRTRSVVEDVNAKRRHEIGKRAASVDRWADPDIDDPRVQLSRVQLGEVNRQAARLAGELRGWSRGAISRRLAERVVDGVEMLDAVVAVYDELTECGGQVIPISRVEQVDEYEVDIEGVVSVLWEPSCAAIRQVGLLEDQTGRIKFTSWRKSGQPLVREGERVRLRAVAKNWYEGRCSVALTGKTLVSFPGQDRQ</sequence>
<dbReference type="EMBL" id="CP031310">
    <property type="protein sequence ID" value="QCC51399.1"/>
    <property type="molecule type" value="Genomic_DNA"/>
</dbReference>
<protein>
    <submittedName>
        <fullName evidence="1">DNA-binding protein</fullName>
    </submittedName>
</protein>
<accession>A0A4D6HBS2</accession>
<dbReference type="InterPro" id="IPR012340">
    <property type="entry name" value="NA-bd_OB-fold"/>
</dbReference>
<name>A0A4D6HBS2_9EURY</name>
<evidence type="ECO:0000313" key="1">
    <source>
        <dbReference type="EMBL" id="QCC51399.1"/>
    </source>
</evidence>
<dbReference type="AlphaFoldDB" id="A0A4D6HBS2"/>
<evidence type="ECO:0000313" key="2">
    <source>
        <dbReference type="Proteomes" id="UP000296706"/>
    </source>
</evidence>
<dbReference type="Proteomes" id="UP000296706">
    <property type="component" value="Chromosome"/>
</dbReference>
<dbReference type="Gene3D" id="2.40.50.140">
    <property type="entry name" value="Nucleic acid-binding proteins"/>
    <property type="match status" value="1"/>
</dbReference>
<dbReference type="OrthoDB" id="170249at2157"/>
<keyword evidence="1" id="KW-0238">DNA-binding</keyword>
<organism evidence="1 2">
    <name type="scientific">Halapricum salinum</name>
    <dbReference type="NCBI Taxonomy" id="1457250"/>
    <lineage>
        <taxon>Archaea</taxon>
        <taxon>Methanobacteriati</taxon>
        <taxon>Methanobacteriota</taxon>
        <taxon>Stenosarchaea group</taxon>
        <taxon>Halobacteria</taxon>
        <taxon>Halobacteriales</taxon>
        <taxon>Haloarculaceae</taxon>
        <taxon>Halapricum</taxon>
    </lineage>
</organism>
<proteinExistence type="predicted"/>
<dbReference type="STRING" id="1457250.GCA_000755225_01071"/>
<dbReference type="KEGG" id="hsn:DV733_09155"/>